<dbReference type="GO" id="GO:0000271">
    <property type="term" value="P:polysaccharide biosynthetic process"/>
    <property type="evidence" value="ECO:0007669"/>
    <property type="project" value="TreeGrafter"/>
</dbReference>
<protein>
    <recommendedName>
        <fullName evidence="2">dTDP-4-dehydrorhamnose 3,5-epimerase</fullName>
    </recommendedName>
</protein>
<name>A0A382FFS2_9ZZZZ</name>
<dbReference type="PANTHER" id="PTHR21047">
    <property type="entry name" value="DTDP-6-DEOXY-D-GLUCOSE-3,5 EPIMERASE"/>
    <property type="match status" value="1"/>
</dbReference>
<dbReference type="EMBL" id="UINC01049707">
    <property type="protein sequence ID" value="SVB61810.1"/>
    <property type="molecule type" value="Genomic_DNA"/>
</dbReference>
<reference evidence="1" key="1">
    <citation type="submission" date="2018-05" db="EMBL/GenBank/DDBJ databases">
        <authorList>
            <person name="Lanie J.A."/>
            <person name="Ng W.-L."/>
            <person name="Kazmierczak K.M."/>
            <person name="Andrzejewski T.M."/>
            <person name="Davidsen T.M."/>
            <person name="Wayne K.J."/>
            <person name="Tettelin H."/>
            <person name="Glass J.I."/>
            <person name="Rusch D."/>
            <person name="Podicherti R."/>
            <person name="Tsui H.-C.T."/>
            <person name="Winkler M.E."/>
        </authorList>
    </citation>
    <scope>NUCLEOTIDE SEQUENCE</scope>
</reference>
<proteinExistence type="predicted"/>
<dbReference type="GO" id="GO:0008830">
    <property type="term" value="F:dTDP-4-dehydrorhamnose 3,5-epimerase activity"/>
    <property type="evidence" value="ECO:0007669"/>
    <property type="project" value="InterPro"/>
</dbReference>
<dbReference type="AlphaFoldDB" id="A0A382FFS2"/>
<dbReference type="GO" id="GO:0019305">
    <property type="term" value="P:dTDP-rhamnose biosynthetic process"/>
    <property type="evidence" value="ECO:0007669"/>
    <property type="project" value="TreeGrafter"/>
</dbReference>
<evidence type="ECO:0000313" key="1">
    <source>
        <dbReference type="EMBL" id="SVB61810.1"/>
    </source>
</evidence>
<dbReference type="SUPFAM" id="SSF51182">
    <property type="entry name" value="RmlC-like cupins"/>
    <property type="match status" value="1"/>
</dbReference>
<dbReference type="Gene3D" id="2.60.120.10">
    <property type="entry name" value="Jelly Rolls"/>
    <property type="match status" value="1"/>
</dbReference>
<sequence length="110" mass="12824">MIDIHEILPKVWYIKLDKFEDARGSFTKTYTSHLYHQYLGEFEMREEFYTVSKKDVIRGMHFQLPPNDHKKVVFCAAGSARDVILDLRPGKGYGKYVDIHLSGEEPGLLF</sequence>
<dbReference type="Pfam" id="PF00908">
    <property type="entry name" value="dTDP_sugar_isom"/>
    <property type="match status" value="1"/>
</dbReference>
<gene>
    <name evidence="1" type="ORF">METZ01_LOCUS214664</name>
</gene>
<dbReference type="InterPro" id="IPR014710">
    <property type="entry name" value="RmlC-like_jellyroll"/>
</dbReference>
<evidence type="ECO:0008006" key="2">
    <source>
        <dbReference type="Google" id="ProtNLM"/>
    </source>
</evidence>
<dbReference type="PANTHER" id="PTHR21047:SF2">
    <property type="entry name" value="THYMIDINE DIPHOSPHO-4-KETO-RHAMNOSE 3,5-EPIMERASE"/>
    <property type="match status" value="1"/>
</dbReference>
<dbReference type="InterPro" id="IPR011051">
    <property type="entry name" value="RmlC_Cupin_sf"/>
</dbReference>
<accession>A0A382FFS2</accession>
<organism evidence="1">
    <name type="scientific">marine metagenome</name>
    <dbReference type="NCBI Taxonomy" id="408172"/>
    <lineage>
        <taxon>unclassified sequences</taxon>
        <taxon>metagenomes</taxon>
        <taxon>ecological metagenomes</taxon>
    </lineage>
</organism>
<dbReference type="GO" id="GO:0005829">
    <property type="term" value="C:cytosol"/>
    <property type="evidence" value="ECO:0007669"/>
    <property type="project" value="TreeGrafter"/>
</dbReference>
<dbReference type="InterPro" id="IPR000888">
    <property type="entry name" value="RmlC-like"/>
</dbReference>
<feature type="non-terminal residue" evidence="1">
    <location>
        <position position="110"/>
    </location>
</feature>